<dbReference type="OrthoDB" id="9811615at2"/>
<organism evidence="4 5">
    <name type="scientific">Aminipila luticellarii</name>
    <dbReference type="NCBI Taxonomy" id="2507160"/>
    <lineage>
        <taxon>Bacteria</taxon>
        <taxon>Bacillati</taxon>
        <taxon>Bacillota</taxon>
        <taxon>Clostridia</taxon>
        <taxon>Peptostreptococcales</taxon>
        <taxon>Anaerovoracaceae</taxon>
        <taxon>Aminipila</taxon>
    </lineage>
</organism>
<protein>
    <submittedName>
        <fullName evidence="4">Hsp20/alpha crystallin family protein</fullName>
    </submittedName>
</protein>
<comment type="similarity">
    <text evidence="1 2">Belongs to the small heat shock protein (HSP20) family.</text>
</comment>
<evidence type="ECO:0000256" key="1">
    <source>
        <dbReference type="PROSITE-ProRule" id="PRU00285"/>
    </source>
</evidence>
<dbReference type="SUPFAM" id="SSF49764">
    <property type="entry name" value="HSP20-like chaperones"/>
    <property type="match status" value="1"/>
</dbReference>
<dbReference type="AlphaFoldDB" id="A0A410PTE3"/>
<dbReference type="EMBL" id="CP035281">
    <property type="protein sequence ID" value="QAT42241.1"/>
    <property type="molecule type" value="Genomic_DNA"/>
</dbReference>
<dbReference type="InterPro" id="IPR008978">
    <property type="entry name" value="HSP20-like_chaperone"/>
</dbReference>
<evidence type="ECO:0000313" key="5">
    <source>
        <dbReference type="Proteomes" id="UP000287601"/>
    </source>
</evidence>
<dbReference type="Proteomes" id="UP000287601">
    <property type="component" value="Chromosome"/>
</dbReference>
<proteinExistence type="inferred from homology"/>
<name>A0A410PTE3_9FIRM</name>
<feature type="domain" description="SHSP" evidence="3">
    <location>
        <begin position="39"/>
        <end position="149"/>
    </location>
</feature>
<dbReference type="KEGG" id="amij:EQM06_02780"/>
<accession>A0A410PTE3</accession>
<reference evidence="4 5" key="1">
    <citation type="submission" date="2019-01" db="EMBL/GenBank/DDBJ databases">
        <title>Draft genomes of a novel of Aminipila strains.</title>
        <authorList>
            <person name="Ma S."/>
        </authorList>
    </citation>
    <scope>NUCLEOTIDE SEQUENCE [LARGE SCALE GENOMIC DNA]</scope>
    <source>
        <strain evidence="5">JN-39</strain>
    </source>
</reference>
<dbReference type="InterPro" id="IPR002068">
    <property type="entry name" value="A-crystallin/Hsp20_dom"/>
</dbReference>
<evidence type="ECO:0000259" key="3">
    <source>
        <dbReference type="PROSITE" id="PS01031"/>
    </source>
</evidence>
<dbReference type="PANTHER" id="PTHR11527">
    <property type="entry name" value="HEAT-SHOCK PROTEIN 20 FAMILY MEMBER"/>
    <property type="match status" value="1"/>
</dbReference>
<dbReference type="PROSITE" id="PS01031">
    <property type="entry name" value="SHSP"/>
    <property type="match status" value="1"/>
</dbReference>
<keyword evidence="5" id="KW-1185">Reference proteome</keyword>
<evidence type="ECO:0000313" key="4">
    <source>
        <dbReference type="EMBL" id="QAT42241.1"/>
    </source>
</evidence>
<dbReference type="CDD" id="cd06471">
    <property type="entry name" value="ACD_LpsHSP_like"/>
    <property type="match status" value="1"/>
</dbReference>
<dbReference type="Gene3D" id="2.60.40.790">
    <property type="match status" value="1"/>
</dbReference>
<dbReference type="InterPro" id="IPR031107">
    <property type="entry name" value="Small_HSP"/>
</dbReference>
<dbReference type="Pfam" id="PF00011">
    <property type="entry name" value="HSP20"/>
    <property type="match status" value="1"/>
</dbReference>
<gene>
    <name evidence="4" type="ORF">EQM06_02780</name>
</gene>
<sequence>MFGLTPLNRNQLQKRDGHDFIDFYNMLDDFFNDSPFGFRAPETGVFKMDVKDQGNAYLVEAEMPGIKKEEIKLDYQNDYLIIKVEKNEEINEEKESYLHKERRSSSMQRSVYLKDIDAANVDAKLEDGVLKISLPKSEPAASKLQIEIK</sequence>
<dbReference type="RefSeq" id="WP_128744895.1">
    <property type="nucleotide sequence ID" value="NZ_CP035281.1"/>
</dbReference>
<evidence type="ECO:0000256" key="2">
    <source>
        <dbReference type="RuleBase" id="RU003616"/>
    </source>
</evidence>